<gene>
    <name evidence="18" type="ORF">ANCDUO_16805</name>
</gene>
<keyword evidence="11" id="KW-0539">Nucleus</keyword>
<dbReference type="Gene3D" id="3.30.1740.10">
    <property type="entry name" value="Zinc finger, PARP-type"/>
    <property type="match status" value="2"/>
</dbReference>
<dbReference type="SUPFAM" id="SSF142921">
    <property type="entry name" value="WGR domain-like"/>
    <property type="match status" value="1"/>
</dbReference>
<dbReference type="InterPro" id="IPR008893">
    <property type="entry name" value="WGR_domain"/>
</dbReference>
<dbReference type="GO" id="GO:0003950">
    <property type="term" value="F:NAD+ poly-ADP-ribosyltransferase activity"/>
    <property type="evidence" value="ECO:0007669"/>
    <property type="project" value="UniProtKB-EC"/>
</dbReference>
<evidence type="ECO:0000256" key="7">
    <source>
        <dbReference type="ARBA" id="ARBA00022771"/>
    </source>
</evidence>
<dbReference type="Gene3D" id="2.20.25.630">
    <property type="match status" value="1"/>
</dbReference>
<dbReference type="Pfam" id="PF02877">
    <property type="entry name" value="PARP_reg"/>
    <property type="match status" value="1"/>
</dbReference>
<evidence type="ECO:0000256" key="9">
    <source>
        <dbReference type="ARBA" id="ARBA00023027"/>
    </source>
</evidence>
<dbReference type="InterPro" id="IPR012982">
    <property type="entry name" value="PARP1-like_PADR1_Zn_ribbon"/>
</dbReference>
<keyword evidence="8" id="KW-0862">Zinc</keyword>
<dbReference type="InterPro" id="IPR001510">
    <property type="entry name" value="Znf_PARP"/>
</dbReference>
<evidence type="ECO:0000256" key="2">
    <source>
        <dbReference type="ARBA" id="ARBA00012020"/>
    </source>
</evidence>
<keyword evidence="4" id="KW-0808">Transferase</keyword>
<dbReference type="InterPro" id="IPR049296">
    <property type="entry name" value="PARP1-like_PADR1_N"/>
</dbReference>
<feature type="domain" description="PARP-type" evidence="15">
    <location>
        <begin position="140"/>
        <end position="214"/>
    </location>
</feature>
<dbReference type="EMBL" id="KN742102">
    <property type="protein sequence ID" value="KIH53077.1"/>
    <property type="molecule type" value="Genomic_DNA"/>
</dbReference>
<dbReference type="SMART" id="SM01335">
    <property type="entry name" value="PADR1"/>
    <property type="match status" value="1"/>
</dbReference>
<dbReference type="GO" id="GO:0003677">
    <property type="term" value="F:DNA binding"/>
    <property type="evidence" value="ECO:0007669"/>
    <property type="project" value="UniProtKB-KW"/>
</dbReference>
<proteinExistence type="inferred from homology"/>
<evidence type="ECO:0000256" key="10">
    <source>
        <dbReference type="ARBA" id="ARBA00023125"/>
    </source>
</evidence>
<evidence type="ECO:0000256" key="13">
    <source>
        <dbReference type="ARBA" id="ARBA00033987"/>
    </source>
</evidence>
<feature type="domain" description="PARP alpha-helical" evidence="16">
    <location>
        <begin position="582"/>
        <end position="658"/>
    </location>
</feature>
<dbReference type="InterPro" id="IPR036616">
    <property type="entry name" value="Poly(ADP-ribose)pol_reg_dom_sf"/>
</dbReference>
<keyword evidence="10" id="KW-0238">DNA-binding</keyword>
<evidence type="ECO:0000259" key="16">
    <source>
        <dbReference type="PROSITE" id="PS51060"/>
    </source>
</evidence>
<comment type="catalytic activity">
    <reaction evidence="13">
        <text>NAD(+) + (ADP-D-ribosyl)n-acceptor = nicotinamide + (ADP-D-ribosyl)n+1-acceptor + H(+).</text>
        <dbReference type="EC" id="2.4.2.30"/>
    </reaction>
</comment>
<name>A0A0C2CTE4_9BILA</name>
<dbReference type="PANTHER" id="PTHR10459:SF60">
    <property type="entry name" value="POLY [ADP-RIBOSE] POLYMERASE 2"/>
    <property type="match status" value="1"/>
</dbReference>
<keyword evidence="7" id="KW-0863">Zinc-finger</keyword>
<evidence type="ECO:0000256" key="12">
    <source>
        <dbReference type="ARBA" id="ARBA00024347"/>
    </source>
</evidence>
<evidence type="ECO:0000256" key="14">
    <source>
        <dbReference type="SAM" id="MobiDB-lite"/>
    </source>
</evidence>
<protein>
    <recommendedName>
        <fullName evidence="2">NAD(+) ADP-ribosyltransferase</fullName>
        <ecNumber evidence="2">2.4.2.30</ecNumber>
    </recommendedName>
</protein>
<evidence type="ECO:0000256" key="1">
    <source>
        <dbReference type="ARBA" id="ARBA00004123"/>
    </source>
</evidence>
<dbReference type="InterPro" id="IPR004102">
    <property type="entry name" value="Poly(ADP-ribose)pol_reg_dom"/>
</dbReference>
<dbReference type="InterPro" id="IPR036930">
    <property type="entry name" value="WGR_dom_sf"/>
</dbReference>
<dbReference type="Pfam" id="PF08063">
    <property type="entry name" value="Zn_ribbon_PADR1"/>
    <property type="match status" value="1"/>
</dbReference>
<sequence>METKVAVDDKRIPFGVGYAKSSRAFCKGCKSTIGEVRLCLQSEFDEYQEEVFQNQTISQLFCSTGSIQDSLRMSVREPSRFHYTCFWKRLKPGKTEINERSIRGMDMLKWDDQEKIREKIQAFMNYSSGGPVMESSFSTVKVEYAKTNRGKCSRCKEIIPQKQIKFGLHSGWYHQQCLFVGKIVFGGHIDEMNGFCYLKEEDQEKLMEELKDFTVPYLDAEDEDMEEGAGDGKENVKEAKKRHNESDRGDEAPSKKQRKDSGGTSNTELLKKQSNLLWELQRDVKANLSKSEMVELLTSNRQKPHKKTEKGDCKVLTDLIQMIDLVVDCILFGRCLPCSKCGGQLIYRCDGQISEYTKCTYHDQNPQREKFVIPKEMMAENKWLKKLKVNLLEKRVYNEAVAEQTIVGQSDQFKYLGSRGMTSSEEKGGVDGKSIGVGSGMSRQLVKGGTIVDQECEYADVSHVHRGKNVRPFFPCFVYFFFFLSLCPGDRRDAFQLYYVFRYYLFRSWGRVGTVIGGTRTEMFRNEQNAVDAFEQLFSEKSGNEWENKDNFKKLPGRMDLVDTDFTAQEEEKEPTIKPGSLSKLNPSIKDILLMIFDMEQMKTQMLGFQLDLDKMPLGKLSRKQITNAYSVLTELQTVSSQICRKVLRILSFLLHSV</sequence>
<evidence type="ECO:0000256" key="8">
    <source>
        <dbReference type="ARBA" id="ARBA00022833"/>
    </source>
</evidence>
<dbReference type="InterPro" id="IPR038650">
    <property type="entry name" value="PADR1_C_dom_sf"/>
</dbReference>
<dbReference type="OrthoDB" id="429950at2759"/>
<dbReference type="GO" id="GO:0005730">
    <property type="term" value="C:nucleolus"/>
    <property type="evidence" value="ECO:0007669"/>
    <property type="project" value="TreeGrafter"/>
</dbReference>
<dbReference type="PANTHER" id="PTHR10459">
    <property type="entry name" value="DNA LIGASE"/>
    <property type="match status" value="1"/>
</dbReference>
<dbReference type="EC" id="2.4.2.30" evidence="2"/>
<comment type="subcellular location">
    <subcellularLocation>
        <location evidence="1">Nucleus</location>
    </subcellularLocation>
</comment>
<keyword evidence="5" id="KW-0479">Metal-binding</keyword>
<dbReference type="AlphaFoldDB" id="A0A0C2CTE4"/>
<dbReference type="Proteomes" id="UP000054047">
    <property type="component" value="Unassembled WGS sequence"/>
</dbReference>
<dbReference type="SUPFAM" id="SSF57716">
    <property type="entry name" value="Glucocorticoid receptor-like (DNA-binding domain)"/>
    <property type="match status" value="2"/>
</dbReference>
<dbReference type="GO" id="GO:0070212">
    <property type="term" value="P:protein poly-ADP-ribosylation"/>
    <property type="evidence" value="ECO:0007669"/>
    <property type="project" value="TreeGrafter"/>
</dbReference>
<evidence type="ECO:0000256" key="3">
    <source>
        <dbReference type="ARBA" id="ARBA00022676"/>
    </source>
</evidence>
<dbReference type="PROSITE" id="PS50064">
    <property type="entry name" value="ZF_PARP_2"/>
    <property type="match status" value="2"/>
</dbReference>
<dbReference type="GO" id="GO:0008270">
    <property type="term" value="F:zinc ion binding"/>
    <property type="evidence" value="ECO:0007669"/>
    <property type="project" value="UniProtKB-KW"/>
</dbReference>
<dbReference type="PROSITE" id="PS52007">
    <property type="entry name" value="PADR1"/>
    <property type="match status" value="1"/>
</dbReference>
<organism evidence="18 19">
    <name type="scientific">Ancylostoma duodenale</name>
    <dbReference type="NCBI Taxonomy" id="51022"/>
    <lineage>
        <taxon>Eukaryota</taxon>
        <taxon>Metazoa</taxon>
        <taxon>Ecdysozoa</taxon>
        <taxon>Nematoda</taxon>
        <taxon>Chromadorea</taxon>
        <taxon>Rhabditida</taxon>
        <taxon>Rhabditina</taxon>
        <taxon>Rhabditomorpha</taxon>
        <taxon>Strongyloidea</taxon>
        <taxon>Ancylostomatidae</taxon>
        <taxon>Ancylostomatinae</taxon>
        <taxon>Ancylostoma</taxon>
    </lineage>
</organism>
<feature type="compositionally biased region" description="Basic and acidic residues" evidence="14">
    <location>
        <begin position="230"/>
        <end position="254"/>
    </location>
</feature>
<dbReference type="SUPFAM" id="SSF47587">
    <property type="entry name" value="Domain of poly(ADP-ribose) polymerase"/>
    <property type="match status" value="1"/>
</dbReference>
<dbReference type="GO" id="GO:0006302">
    <property type="term" value="P:double-strand break repair"/>
    <property type="evidence" value="ECO:0007669"/>
    <property type="project" value="TreeGrafter"/>
</dbReference>
<dbReference type="Gene3D" id="1.20.142.10">
    <property type="entry name" value="Poly(ADP-ribose) polymerase, regulatory domain"/>
    <property type="match status" value="1"/>
</dbReference>
<dbReference type="Pfam" id="PF21728">
    <property type="entry name" value="PADR1_N"/>
    <property type="match status" value="1"/>
</dbReference>
<dbReference type="Pfam" id="PF05406">
    <property type="entry name" value="WGR"/>
    <property type="match status" value="1"/>
</dbReference>
<feature type="region of interest" description="Disordered" evidence="14">
    <location>
        <begin position="223"/>
        <end position="267"/>
    </location>
</feature>
<dbReference type="SMART" id="SM00773">
    <property type="entry name" value="WGR"/>
    <property type="match status" value="1"/>
</dbReference>
<evidence type="ECO:0000256" key="11">
    <source>
        <dbReference type="ARBA" id="ARBA00023242"/>
    </source>
</evidence>
<evidence type="ECO:0000256" key="4">
    <source>
        <dbReference type="ARBA" id="ARBA00022679"/>
    </source>
</evidence>
<feature type="domain" description="PARP-type" evidence="15">
    <location>
        <begin position="14"/>
        <end position="124"/>
    </location>
</feature>
<evidence type="ECO:0000259" key="15">
    <source>
        <dbReference type="PROSITE" id="PS50064"/>
    </source>
</evidence>
<evidence type="ECO:0000256" key="5">
    <source>
        <dbReference type="ARBA" id="ARBA00022723"/>
    </source>
</evidence>
<dbReference type="GO" id="GO:1990404">
    <property type="term" value="F:NAD+-protein mono-ADP-ribosyltransferase activity"/>
    <property type="evidence" value="ECO:0007669"/>
    <property type="project" value="TreeGrafter"/>
</dbReference>
<dbReference type="InterPro" id="IPR036957">
    <property type="entry name" value="Znf_PARP_sf"/>
</dbReference>
<reference evidence="18 19" key="1">
    <citation type="submission" date="2013-12" db="EMBL/GenBank/DDBJ databases">
        <title>Draft genome of the parsitic nematode Ancylostoma duodenale.</title>
        <authorList>
            <person name="Mitreva M."/>
        </authorList>
    </citation>
    <scope>NUCLEOTIDE SEQUENCE [LARGE SCALE GENOMIC DNA]</scope>
    <source>
        <strain evidence="18 19">Zhejiang</strain>
    </source>
</reference>
<feature type="domain" description="WGR" evidence="17">
    <location>
        <begin position="461"/>
        <end position="559"/>
    </location>
</feature>
<dbReference type="PROSITE" id="PS51977">
    <property type="entry name" value="WGR"/>
    <property type="match status" value="1"/>
</dbReference>
<keyword evidence="6" id="KW-0013">ADP-ribosylation</keyword>
<keyword evidence="3" id="KW-0328">Glycosyltransferase</keyword>
<dbReference type="Gene3D" id="1.10.20.130">
    <property type="match status" value="1"/>
</dbReference>
<evidence type="ECO:0000313" key="19">
    <source>
        <dbReference type="Proteomes" id="UP000054047"/>
    </source>
</evidence>
<dbReference type="InterPro" id="IPR050800">
    <property type="entry name" value="ARTD/PARP"/>
</dbReference>
<evidence type="ECO:0000256" key="6">
    <source>
        <dbReference type="ARBA" id="ARBA00022765"/>
    </source>
</evidence>
<dbReference type="PROSITE" id="PS51060">
    <property type="entry name" value="PARP_ALPHA_HD"/>
    <property type="match status" value="1"/>
</dbReference>
<keyword evidence="19" id="KW-1185">Reference proteome</keyword>
<comment type="similarity">
    <text evidence="12">Belongs to the ARTD/PARP family.</text>
</comment>
<dbReference type="SMART" id="SM01336">
    <property type="entry name" value="zf-PARP"/>
    <property type="match status" value="2"/>
</dbReference>
<keyword evidence="9" id="KW-0520">NAD</keyword>
<accession>A0A0C2CTE4</accession>
<evidence type="ECO:0000313" key="18">
    <source>
        <dbReference type="EMBL" id="KIH53077.1"/>
    </source>
</evidence>
<evidence type="ECO:0000259" key="17">
    <source>
        <dbReference type="PROSITE" id="PS51977"/>
    </source>
</evidence>